<evidence type="ECO:0000313" key="10">
    <source>
        <dbReference type="Proteomes" id="UP001168990"/>
    </source>
</evidence>
<dbReference type="Gene3D" id="3.40.50.300">
    <property type="entry name" value="P-loop containing nucleotide triphosphate hydrolases"/>
    <property type="match status" value="1"/>
</dbReference>
<dbReference type="InterPro" id="IPR030231">
    <property type="entry name" value="Gpn2"/>
</dbReference>
<evidence type="ECO:0000256" key="6">
    <source>
        <dbReference type="ARBA" id="ARBA00023134"/>
    </source>
</evidence>
<gene>
    <name evidence="9" type="ORF">PV328_007048</name>
</gene>
<dbReference type="SUPFAM" id="SSF52540">
    <property type="entry name" value="P-loop containing nucleoside triphosphate hydrolases"/>
    <property type="match status" value="1"/>
</dbReference>
<keyword evidence="10" id="KW-1185">Reference proteome</keyword>
<comment type="function">
    <text evidence="1 8">Small GTPase required for proper localization of RNA polymerase II and III (RNAPII and RNAPIII). May act at an RNAP assembly step prior to nuclear import.</text>
</comment>
<dbReference type="CDD" id="cd17871">
    <property type="entry name" value="GPN2"/>
    <property type="match status" value="1"/>
</dbReference>
<evidence type="ECO:0000256" key="3">
    <source>
        <dbReference type="ARBA" id="ARBA00014588"/>
    </source>
</evidence>
<comment type="similarity">
    <text evidence="2 8">Belongs to the GPN-loop GTPase family.</text>
</comment>
<dbReference type="InterPro" id="IPR027417">
    <property type="entry name" value="P-loop_NTPase"/>
</dbReference>
<evidence type="ECO:0000256" key="8">
    <source>
        <dbReference type="RuleBase" id="RU365059"/>
    </source>
</evidence>
<name>A0AA39FQZ6_9HYME</name>
<dbReference type="PANTHER" id="PTHR21231">
    <property type="entry name" value="XPA-BINDING PROTEIN 1-RELATED"/>
    <property type="match status" value="1"/>
</dbReference>
<comment type="subunit">
    <text evidence="7">Heterodimers with GPN1 or GPN3. Binds to RNA polymerase II (RNAPII).</text>
</comment>
<evidence type="ECO:0000256" key="4">
    <source>
        <dbReference type="ARBA" id="ARBA00022741"/>
    </source>
</evidence>
<comment type="caution">
    <text evidence="9">The sequence shown here is derived from an EMBL/GenBank/DDBJ whole genome shotgun (WGS) entry which is preliminary data.</text>
</comment>
<dbReference type="AlphaFoldDB" id="A0AA39FQZ6"/>
<keyword evidence="5 8" id="KW-0378">Hydrolase</keyword>
<dbReference type="PANTHER" id="PTHR21231:SF3">
    <property type="entry name" value="GPN-LOOP GTPASE 2"/>
    <property type="match status" value="1"/>
</dbReference>
<evidence type="ECO:0000256" key="7">
    <source>
        <dbReference type="ARBA" id="ARBA00046611"/>
    </source>
</evidence>
<proteinExistence type="inferred from homology"/>
<dbReference type="GO" id="GO:0005525">
    <property type="term" value="F:GTP binding"/>
    <property type="evidence" value="ECO:0007669"/>
    <property type="project" value="UniProtKB-KW"/>
</dbReference>
<organism evidence="9 10">
    <name type="scientific">Microctonus aethiopoides</name>
    <dbReference type="NCBI Taxonomy" id="144406"/>
    <lineage>
        <taxon>Eukaryota</taxon>
        <taxon>Metazoa</taxon>
        <taxon>Ecdysozoa</taxon>
        <taxon>Arthropoda</taxon>
        <taxon>Hexapoda</taxon>
        <taxon>Insecta</taxon>
        <taxon>Pterygota</taxon>
        <taxon>Neoptera</taxon>
        <taxon>Endopterygota</taxon>
        <taxon>Hymenoptera</taxon>
        <taxon>Apocrita</taxon>
        <taxon>Ichneumonoidea</taxon>
        <taxon>Braconidae</taxon>
        <taxon>Euphorinae</taxon>
        <taxon>Microctonus</taxon>
    </lineage>
</organism>
<evidence type="ECO:0000256" key="1">
    <source>
        <dbReference type="ARBA" id="ARBA00003181"/>
    </source>
</evidence>
<accession>A0AA39FQZ6</accession>
<keyword evidence="4 8" id="KW-0547">Nucleotide-binding</keyword>
<reference evidence="9" key="2">
    <citation type="submission" date="2023-03" db="EMBL/GenBank/DDBJ databases">
        <authorList>
            <person name="Inwood S.N."/>
            <person name="Skelly J.G."/>
            <person name="Guhlin J."/>
            <person name="Harrop T.W.R."/>
            <person name="Goldson S.G."/>
            <person name="Dearden P.K."/>
        </authorList>
    </citation>
    <scope>NUCLEOTIDE SEQUENCE</scope>
    <source>
        <strain evidence="9">Irish</strain>
        <tissue evidence="9">Whole body</tissue>
    </source>
</reference>
<sequence>MSLIFGQLVIGPPGSGKTTYCNAMSNFLEKMGRKIAIINIDPANENMEYKATVDITELIKHDEVMNTYSLGPNGALVYCMEFLEANTDWLIKKILDLKDHYIIIDCPGQIELYTHHKSITKIVERMSENLIRLCSVHLMDSHHCSDPGKYLSSLMVCTSTMLQIGLPHINIMTKLDLMQKYKDKLDFNIEFYTEVLDLNYLLERLDEDPITAKYKKLNAALVSLIQDYSLVSFLPLDISNQALLLQVKNAIDKANGYIFGGNEPHDIQTLLACAVGAVNEKEKMSTLDSYFQ</sequence>
<dbReference type="GO" id="GO:0005737">
    <property type="term" value="C:cytoplasm"/>
    <property type="evidence" value="ECO:0007669"/>
    <property type="project" value="TreeGrafter"/>
</dbReference>
<reference evidence="9" key="1">
    <citation type="journal article" date="2023" name="bioRxiv">
        <title>Scaffold-level genome assemblies of two parasitoid biocontrol wasps reveal the parthenogenesis mechanism and an associated novel virus.</title>
        <authorList>
            <person name="Inwood S."/>
            <person name="Skelly J."/>
            <person name="Guhlin J."/>
            <person name="Harrop T."/>
            <person name="Goldson S."/>
            <person name="Dearden P."/>
        </authorList>
    </citation>
    <scope>NUCLEOTIDE SEQUENCE</scope>
    <source>
        <strain evidence="9">Irish</strain>
        <tissue evidence="9">Whole body</tissue>
    </source>
</reference>
<dbReference type="Proteomes" id="UP001168990">
    <property type="component" value="Unassembled WGS sequence"/>
</dbReference>
<dbReference type="GO" id="GO:0003924">
    <property type="term" value="F:GTPase activity"/>
    <property type="evidence" value="ECO:0007669"/>
    <property type="project" value="TreeGrafter"/>
</dbReference>
<evidence type="ECO:0000256" key="5">
    <source>
        <dbReference type="ARBA" id="ARBA00022801"/>
    </source>
</evidence>
<dbReference type="Pfam" id="PF03029">
    <property type="entry name" value="ATP_bind_1"/>
    <property type="match status" value="1"/>
</dbReference>
<dbReference type="FunFam" id="3.40.50.300:FF:000338">
    <property type="entry name" value="GPN-loop GTPase 2"/>
    <property type="match status" value="1"/>
</dbReference>
<evidence type="ECO:0000256" key="2">
    <source>
        <dbReference type="ARBA" id="ARBA00005290"/>
    </source>
</evidence>
<protein>
    <recommendedName>
        <fullName evidence="3 8">GPN-loop GTPase 2</fullName>
    </recommendedName>
</protein>
<dbReference type="EMBL" id="JAQQBS010000002">
    <property type="protein sequence ID" value="KAK0173911.1"/>
    <property type="molecule type" value="Genomic_DNA"/>
</dbReference>
<evidence type="ECO:0000313" key="9">
    <source>
        <dbReference type="EMBL" id="KAK0173911.1"/>
    </source>
</evidence>
<dbReference type="InterPro" id="IPR004130">
    <property type="entry name" value="Gpn"/>
</dbReference>
<keyword evidence="6 8" id="KW-0342">GTP-binding</keyword>